<dbReference type="GO" id="GO:0008047">
    <property type="term" value="F:enzyme activator activity"/>
    <property type="evidence" value="ECO:0007669"/>
    <property type="project" value="InterPro"/>
</dbReference>
<evidence type="ECO:0000313" key="6">
    <source>
        <dbReference type="EMBL" id="OEH75817.1"/>
    </source>
</evidence>
<keyword evidence="4" id="KW-0507">mRNA processing</keyword>
<dbReference type="PANTHER" id="PTHR16290:SF0">
    <property type="entry name" value="DECAPPING PROTEIN 1, ISOFORM A"/>
    <property type="match status" value="1"/>
</dbReference>
<gene>
    <name evidence="6" type="ORF">cyc_04018</name>
</gene>
<dbReference type="Pfam" id="PF06058">
    <property type="entry name" value="DCP1"/>
    <property type="match status" value="1"/>
</dbReference>
<evidence type="ECO:0000256" key="1">
    <source>
        <dbReference type="ARBA" id="ARBA00004496"/>
    </source>
</evidence>
<dbReference type="InParanoid" id="A0A1D3CX97"/>
<feature type="region of interest" description="Disordered" evidence="5">
    <location>
        <begin position="409"/>
        <end position="433"/>
    </location>
</feature>
<keyword evidence="7" id="KW-1185">Reference proteome</keyword>
<dbReference type="AlphaFoldDB" id="A0A1D3CX97"/>
<dbReference type="EMBL" id="JROU02001625">
    <property type="protein sequence ID" value="OEH75817.1"/>
    <property type="molecule type" value="Genomic_DNA"/>
</dbReference>
<comment type="subcellular location">
    <subcellularLocation>
        <location evidence="1">Cytoplasm</location>
    </subcellularLocation>
</comment>
<dbReference type="GO" id="GO:0031087">
    <property type="term" value="P:deadenylation-independent decapping of nuclear-transcribed mRNA"/>
    <property type="evidence" value="ECO:0007669"/>
    <property type="project" value="TreeGrafter"/>
</dbReference>
<keyword evidence="3" id="KW-0963">Cytoplasm</keyword>
<name>A0A1D3CX97_9EIME</name>
<dbReference type="GO" id="GO:0003729">
    <property type="term" value="F:mRNA binding"/>
    <property type="evidence" value="ECO:0007669"/>
    <property type="project" value="TreeGrafter"/>
</dbReference>
<dbReference type="GO" id="GO:0006397">
    <property type="term" value="P:mRNA processing"/>
    <property type="evidence" value="ECO:0007669"/>
    <property type="project" value="UniProtKB-KW"/>
</dbReference>
<feature type="region of interest" description="Disordered" evidence="5">
    <location>
        <begin position="279"/>
        <end position="312"/>
    </location>
</feature>
<dbReference type="PANTHER" id="PTHR16290">
    <property type="entry name" value="TRANSCRIPTION FACTOR SMIF DECAPPING ENZYME DCP1"/>
    <property type="match status" value="1"/>
</dbReference>
<comment type="caution">
    <text evidence="6">The sequence shown here is derived from an EMBL/GenBank/DDBJ whole genome shotgun (WGS) entry which is preliminary data.</text>
</comment>
<feature type="region of interest" description="Disordered" evidence="5">
    <location>
        <begin position="238"/>
        <end position="260"/>
    </location>
</feature>
<dbReference type="VEuPathDB" id="ToxoDB:cyc_04018"/>
<accession>A0A1D3CX97</accession>
<evidence type="ECO:0000256" key="5">
    <source>
        <dbReference type="SAM" id="MobiDB-lite"/>
    </source>
</evidence>
<dbReference type="VEuPathDB" id="ToxoDB:LOC34620613"/>
<dbReference type="GO" id="GO:0000932">
    <property type="term" value="C:P-body"/>
    <property type="evidence" value="ECO:0007669"/>
    <property type="project" value="TreeGrafter"/>
</dbReference>
<dbReference type="InterPro" id="IPR010334">
    <property type="entry name" value="Dcp1"/>
</dbReference>
<evidence type="ECO:0000256" key="4">
    <source>
        <dbReference type="ARBA" id="ARBA00022664"/>
    </source>
</evidence>
<protein>
    <submittedName>
        <fullName evidence="6">mRNA decapping</fullName>
    </submittedName>
</protein>
<dbReference type="InterPro" id="IPR011993">
    <property type="entry name" value="PH-like_dom_sf"/>
</dbReference>
<dbReference type="GO" id="GO:0000290">
    <property type="term" value="P:deadenylation-dependent decapping of nuclear-transcribed mRNA"/>
    <property type="evidence" value="ECO:0007669"/>
    <property type="project" value="InterPro"/>
</dbReference>
<evidence type="ECO:0000256" key="2">
    <source>
        <dbReference type="ARBA" id="ARBA00008778"/>
    </source>
</evidence>
<dbReference type="SUPFAM" id="SSF50729">
    <property type="entry name" value="PH domain-like"/>
    <property type="match status" value="1"/>
</dbReference>
<sequence>MLPQLPHDPAVVAVSVNGATTAQHVTVPSASARAAEEEKEKGPPSALVQLSRTVLSLKCLHSYDTSVSHILCQVSFVALYRLDVSRKVWNKMDVVGGLHLTQRRVPVGAPQPPPRPGAPSWGCLVLPNHEQPISGEMYLREEIFFQDIFPGPNFIVESGPSHVFYKIPEGREDQYAVYGLWMHSDEERLRLEAALHEVLQSEGAETQTGNKTKGHLATQGLALFPGMPQQQQQLQMMKEHERMAQQKLASRVAFEETERKGRKAERALLSFLTGSASKSSEAAAGGIPAKSSSTAADSAPEATSGATPATQNAPVAVEASAVVPSRGRSVQSTPVKSSEAIIAMLLQQQQHEPVQQEHQHVEAEPATGTHAAVPANDPAARVPLVPAAPSVVHTYPKQTSQVSLLQMLKREVPGATPAAGGKGTKSPPTATPG</sequence>
<proteinExistence type="inferred from homology"/>
<evidence type="ECO:0000313" key="7">
    <source>
        <dbReference type="Proteomes" id="UP000095192"/>
    </source>
</evidence>
<evidence type="ECO:0000256" key="3">
    <source>
        <dbReference type="ARBA" id="ARBA00022490"/>
    </source>
</evidence>
<dbReference type="Proteomes" id="UP000095192">
    <property type="component" value="Unassembled WGS sequence"/>
</dbReference>
<comment type="similarity">
    <text evidence="2">Belongs to the DCP1 family.</text>
</comment>
<organism evidence="6 7">
    <name type="scientific">Cyclospora cayetanensis</name>
    <dbReference type="NCBI Taxonomy" id="88456"/>
    <lineage>
        <taxon>Eukaryota</taxon>
        <taxon>Sar</taxon>
        <taxon>Alveolata</taxon>
        <taxon>Apicomplexa</taxon>
        <taxon>Conoidasida</taxon>
        <taxon>Coccidia</taxon>
        <taxon>Eucoccidiorida</taxon>
        <taxon>Eimeriorina</taxon>
        <taxon>Eimeriidae</taxon>
        <taxon>Cyclospora</taxon>
    </lineage>
</organism>
<dbReference type="Gene3D" id="2.30.29.30">
    <property type="entry name" value="Pleckstrin-homology domain (PH domain)/Phosphotyrosine-binding domain (PTB)"/>
    <property type="match status" value="1"/>
</dbReference>
<reference evidence="6 7" key="1">
    <citation type="journal article" date="2016" name="BMC Genomics">
        <title>Comparative genomics reveals Cyclospora cayetanensis possesses coccidia-like metabolism and invasion components but unique surface antigens.</title>
        <authorList>
            <person name="Liu S."/>
            <person name="Wang L."/>
            <person name="Zheng H."/>
            <person name="Xu Z."/>
            <person name="Roellig D.M."/>
            <person name="Li N."/>
            <person name="Frace M.A."/>
            <person name="Tang K."/>
            <person name="Arrowood M.J."/>
            <person name="Moss D.M."/>
            <person name="Zhang L."/>
            <person name="Feng Y."/>
            <person name="Xiao L."/>
        </authorList>
    </citation>
    <scope>NUCLEOTIDE SEQUENCE [LARGE SCALE GENOMIC DNA]</scope>
    <source>
        <strain evidence="6 7">CHN_HEN01</strain>
    </source>
</reference>